<sequence length="535" mass="57628">MAAISDTRPNRGGRLRRLVVAALALAVAAPGLAEPVVTLRIARDAPGPVIARDIFGQFAEHLGTGIYGGVWVGPKSPIPNVRGIRSDVVAALRALRVPNVRWPGGCYADEYHWRDGIGPAAGRTRTLNASWGGVIEPNAFGTDEYMDFLQQIGADAYVSVNIGSGSPKEAADWLDYMTADKPTSLAALRAANGHPAPYRVKYLGLGNENWGCGGAMSADHYVEQMKQYAHYARDLDTARPKGEAMRRIAVGWDGLDADYTEAVMKAWKSKAWSWDIDGVSLHNYATGGWPPHLASSDFGEGDYLSLLADGMAMDGKIAKQSAIMDRYDPEKKLALVVDEWGAWLKPNAGSNPGFLQQQNSLRDALLAAETLAIFIRHADRVRMANIAQMANVLQSMVLTDGPRMVLTPTYHVYKMFVPFQDARLVPVAVQGQPRLAANPAIPRVDAVAARDAAGRLWLAVTNLDPAAPAEIRLEGLRAADAAGQILTAPRVDAFNSFAAPDLVRPTPFAATARGGVLTLRMPAHAVTVLAVRETR</sequence>
<evidence type="ECO:0000256" key="7">
    <source>
        <dbReference type="ARBA" id="ARBA00023295"/>
    </source>
</evidence>
<dbReference type="SUPFAM" id="SSF51011">
    <property type="entry name" value="Glycosyl hydrolase domain"/>
    <property type="match status" value="1"/>
</dbReference>
<proteinExistence type="inferred from homology"/>
<dbReference type="Pfam" id="PF22848">
    <property type="entry name" value="ASD1_dom"/>
    <property type="match status" value="1"/>
</dbReference>
<dbReference type="PANTHER" id="PTHR43576">
    <property type="entry name" value="ALPHA-L-ARABINOFURANOSIDASE C-RELATED"/>
    <property type="match status" value="1"/>
</dbReference>
<feature type="domain" description="Alpha-L-arabinofuranosidase C-terminal" evidence="8">
    <location>
        <begin position="338"/>
        <end position="525"/>
    </location>
</feature>
<dbReference type="Gene3D" id="3.20.20.80">
    <property type="entry name" value="Glycosidases"/>
    <property type="match status" value="1"/>
</dbReference>
<comment type="catalytic activity">
    <reaction evidence="1">
        <text>Hydrolysis of terminal non-reducing alpha-L-arabinofuranoside residues in alpha-L-arabinosides.</text>
        <dbReference type="EC" id="3.2.1.55"/>
    </reaction>
</comment>
<dbReference type="EMBL" id="CP084930">
    <property type="protein sequence ID" value="USI72774.1"/>
    <property type="molecule type" value="Genomic_DNA"/>
</dbReference>
<dbReference type="Pfam" id="PF06964">
    <property type="entry name" value="Alpha-L-AF_C"/>
    <property type="match status" value="1"/>
</dbReference>
<keyword evidence="6" id="KW-0119">Carbohydrate metabolism</keyword>
<gene>
    <name evidence="9" type="ORF">LHA26_16120</name>
</gene>
<dbReference type="EC" id="3.2.1.55" evidence="4"/>
<name>A0ABY4X7A1_9SPHN</name>
<evidence type="ECO:0000313" key="9">
    <source>
        <dbReference type="EMBL" id="USI72774.1"/>
    </source>
</evidence>
<dbReference type="InterPro" id="IPR055235">
    <property type="entry name" value="ASD1_cat"/>
</dbReference>
<dbReference type="SMART" id="SM00813">
    <property type="entry name" value="Alpha-L-AF_C"/>
    <property type="match status" value="1"/>
</dbReference>
<evidence type="ECO:0000313" key="10">
    <source>
        <dbReference type="Proteomes" id="UP001056937"/>
    </source>
</evidence>
<dbReference type="PANTHER" id="PTHR43576:SF2">
    <property type="entry name" value="INTRACELLULAR EXO-ALPHA-L-ARABINOFURANOSIDASE 2"/>
    <property type="match status" value="1"/>
</dbReference>
<accession>A0ABY4X7A1</accession>
<dbReference type="InterPro" id="IPR017853">
    <property type="entry name" value="GH"/>
</dbReference>
<reference evidence="9" key="1">
    <citation type="journal article" date="2022" name="Toxins">
        <title>Genomic Analysis of Sphingopyxis sp. USTB-05 for Biodegrading Cyanobacterial Hepatotoxins.</title>
        <authorList>
            <person name="Liu C."/>
            <person name="Xu Q."/>
            <person name="Zhao Z."/>
            <person name="Zhang H."/>
            <person name="Liu X."/>
            <person name="Yin C."/>
            <person name="Liu Y."/>
            <person name="Yan H."/>
        </authorList>
    </citation>
    <scope>NUCLEOTIDE SEQUENCE</scope>
    <source>
        <strain evidence="9">NBD5</strain>
    </source>
</reference>
<dbReference type="InterPro" id="IPR010720">
    <property type="entry name" value="Alpha-L-AF_C"/>
</dbReference>
<evidence type="ECO:0000256" key="3">
    <source>
        <dbReference type="ARBA" id="ARBA00011165"/>
    </source>
</evidence>
<keyword evidence="5" id="KW-0378">Hydrolase</keyword>
<comment type="similarity">
    <text evidence="2">Belongs to the glycosyl hydrolase 51 family.</text>
</comment>
<dbReference type="Gene3D" id="2.60.40.1180">
    <property type="entry name" value="Golgi alpha-mannosidase II"/>
    <property type="match status" value="1"/>
</dbReference>
<comment type="subunit">
    <text evidence="3">Homohexamer; trimer of dimers.</text>
</comment>
<protein>
    <recommendedName>
        <fullName evidence="4">non-reducing end alpha-L-arabinofuranosidase</fullName>
        <ecNumber evidence="4">3.2.1.55</ecNumber>
    </recommendedName>
</protein>
<evidence type="ECO:0000256" key="4">
    <source>
        <dbReference type="ARBA" id="ARBA00012670"/>
    </source>
</evidence>
<organism evidence="9 10">
    <name type="scientific">Sphingomonas morindae</name>
    <dbReference type="NCBI Taxonomy" id="1541170"/>
    <lineage>
        <taxon>Bacteria</taxon>
        <taxon>Pseudomonadati</taxon>
        <taxon>Pseudomonadota</taxon>
        <taxon>Alphaproteobacteria</taxon>
        <taxon>Sphingomonadales</taxon>
        <taxon>Sphingomonadaceae</taxon>
        <taxon>Sphingomonas</taxon>
    </lineage>
</organism>
<keyword evidence="10" id="KW-1185">Reference proteome</keyword>
<evidence type="ECO:0000259" key="8">
    <source>
        <dbReference type="SMART" id="SM00813"/>
    </source>
</evidence>
<keyword evidence="7" id="KW-0326">Glycosidase</keyword>
<evidence type="ECO:0000256" key="1">
    <source>
        <dbReference type="ARBA" id="ARBA00001462"/>
    </source>
</evidence>
<dbReference type="SUPFAM" id="SSF51445">
    <property type="entry name" value="(Trans)glycosidases"/>
    <property type="match status" value="1"/>
</dbReference>
<evidence type="ECO:0000256" key="5">
    <source>
        <dbReference type="ARBA" id="ARBA00022801"/>
    </source>
</evidence>
<evidence type="ECO:0000256" key="2">
    <source>
        <dbReference type="ARBA" id="ARBA00007186"/>
    </source>
</evidence>
<evidence type="ECO:0000256" key="6">
    <source>
        <dbReference type="ARBA" id="ARBA00023277"/>
    </source>
</evidence>
<dbReference type="RefSeq" id="WP_252166583.1">
    <property type="nucleotide sequence ID" value="NZ_CP084930.1"/>
</dbReference>
<dbReference type="Proteomes" id="UP001056937">
    <property type="component" value="Chromosome 1"/>
</dbReference>
<dbReference type="InterPro" id="IPR013780">
    <property type="entry name" value="Glyco_hydro_b"/>
</dbReference>